<evidence type="ECO:0000313" key="3">
    <source>
        <dbReference type="EMBL" id="MFD1140631.1"/>
    </source>
</evidence>
<dbReference type="Pfam" id="PF13585">
    <property type="entry name" value="CHU_C"/>
    <property type="match status" value="1"/>
</dbReference>
<reference evidence="4" key="1">
    <citation type="journal article" date="2019" name="Int. J. Syst. Evol. Microbiol.">
        <title>The Global Catalogue of Microorganisms (GCM) 10K type strain sequencing project: providing services to taxonomists for standard genome sequencing and annotation.</title>
        <authorList>
            <consortium name="The Broad Institute Genomics Platform"/>
            <consortium name="The Broad Institute Genome Sequencing Center for Infectious Disease"/>
            <person name="Wu L."/>
            <person name="Ma J."/>
        </authorList>
    </citation>
    <scope>NUCLEOTIDE SEQUENCE [LARGE SCALE GENOMIC DNA]</scope>
    <source>
        <strain evidence="4">CCUG 55608</strain>
    </source>
</reference>
<dbReference type="InterPro" id="IPR026341">
    <property type="entry name" value="T9SS_type_B"/>
</dbReference>
<evidence type="ECO:0000259" key="2">
    <source>
        <dbReference type="Pfam" id="PF19081"/>
    </source>
</evidence>
<dbReference type="Pfam" id="PF19081">
    <property type="entry name" value="Ig_7"/>
    <property type="match status" value="1"/>
</dbReference>
<feature type="chain" id="PRO_5045379184" evidence="1">
    <location>
        <begin position="21"/>
        <end position="745"/>
    </location>
</feature>
<keyword evidence="4" id="KW-1185">Reference proteome</keyword>
<dbReference type="EMBL" id="JBHTLP010000002">
    <property type="protein sequence ID" value="MFD1140631.1"/>
    <property type="molecule type" value="Genomic_DNA"/>
</dbReference>
<comment type="caution">
    <text evidence="3">The sequence shown here is derived from an EMBL/GenBank/DDBJ whole genome shotgun (WGS) entry which is preliminary data.</text>
</comment>
<name>A0ABW3Q4V2_9BACT</name>
<evidence type="ECO:0000256" key="1">
    <source>
        <dbReference type="SAM" id="SignalP"/>
    </source>
</evidence>
<evidence type="ECO:0000313" key="4">
    <source>
        <dbReference type="Proteomes" id="UP001597116"/>
    </source>
</evidence>
<dbReference type="InterPro" id="IPR044023">
    <property type="entry name" value="Ig_7"/>
</dbReference>
<protein>
    <submittedName>
        <fullName evidence="3">Gliding motility-associated C-terminal domain-containing protein</fullName>
    </submittedName>
</protein>
<proteinExistence type="predicted"/>
<gene>
    <name evidence="3" type="ORF">ACFQ4C_05915</name>
</gene>
<organism evidence="3 4">
    <name type="scientific">Larkinella insperata</name>
    <dbReference type="NCBI Taxonomy" id="332158"/>
    <lineage>
        <taxon>Bacteria</taxon>
        <taxon>Pseudomonadati</taxon>
        <taxon>Bacteroidota</taxon>
        <taxon>Cytophagia</taxon>
        <taxon>Cytophagales</taxon>
        <taxon>Spirosomataceae</taxon>
        <taxon>Larkinella</taxon>
    </lineage>
</organism>
<sequence>MKPRLFLLLCFCLFSALSKAQMARHSYRFYNTLSVPPPECGPDLTPEKALGNCPASAAPGGFVSDTLPYCGLRRTVYHTNLHWGLKYPNTEGTITDTYTVHIYVKTTNWGSATWARIIDFSNGASDSGIYFKNTSGSGDRCLDFYPSGIVGACPYFNNSTYYLLTFTRNGQTGVIDVYVNNTLFISYNDTAGRYVGKTGTPIYIYRDDRAVSCESGEANFAYLSFTNQYSSQSTVDAVYKDICTIANQNPVVDFSISPNPSCSNQPVTVRYAGDPLTPESNYAFQWNWDGGTVLSGSGLGPYVVQWNTVGSKNITLNITSTVCGKPITKTKPVVIGNLALSATTQKGNCSAASDGSITITATNGVAPYQYSLDSVRYQSANTFNVSPKAYTVYVKDANGCQASLPVTVESTNDITLQTLSDTAICRGQSVKLLTTSNAASFSWTPATGLDNPGSKAPVAKPASRTAYIVTATTGSCSRSDTVTVDLAPDSPAPATGDVAICAGESVPTLSAAGANLRWYSDSTLQTPVGAGNDFKPNLTTTQPGEWTYFVTQTAATGCVSRPATARVAVKARPVINLPTKNYTVCFATSPNGGLTLDAGDSGPVVYEWLSASGGLIGSARSVEVQQAGIYRIRVTNDQQCSQTDSVTVQEFCAPVLVVPDAFSPNGDGINDVFEIKGRFPAAVILTVFNRWGEVVFRMSDGSWDGTYQGQACPAGIYLWKLETSLPDAHNQLQAHTRKGQLVLVR</sequence>
<feature type="signal peptide" evidence="1">
    <location>
        <begin position="1"/>
        <end position="20"/>
    </location>
</feature>
<dbReference type="Gene3D" id="2.60.40.10">
    <property type="entry name" value="Immunoglobulins"/>
    <property type="match status" value="1"/>
</dbReference>
<dbReference type="Pfam" id="PF13573">
    <property type="entry name" value="SprB"/>
    <property type="match status" value="1"/>
</dbReference>
<dbReference type="NCBIfam" id="TIGR04131">
    <property type="entry name" value="Bac_Flav_CTERM"/>
    <property type="match status" value="1"/>
</dbReference>
<dbReference type="InterPro" id="IPR035986">
    <property type="entry name" value="PKD_dom_sf"/>
</dbReference>
<dbReference type="RefSeq" id="WP_265989278.1">
    <property type="nucleotide sequence ID" value="NZ_CP110973.1"/>
</dbReference>
<accession>A0ABW3Q4V2</accession>
<dbReference type="InterPro" id="IPR013783">
    <property type="entry name" value="Ig-like_fold"/>
</dbReference>
<keyword evidence="1" id="KW-0732">Signal</keyword>
<dbReference type="SUPFAM" id="SSF49299">
    <property type="entry name" value="PKD domain"/>
    <property type="match status" value="1"/>
</dbReference>
<dbReference type="Proteomes" id="UP001597116">
    <property type="component" value="Unassembled WGS sequence"/>
</dbReference>
<dbReference type="InterPro" id="IPR025667">
    <property type="entry name" value="SprB_repeat"/>
</dbReference>
<feature type="domain" description="Ig-like" evidence="2">
    <location>
        <begin position="488"/>
        <end position="569"/>
    </location>
</feature>